<accession>A0A4R6RVN9</accession>
<keyword evidence="2" id="KW-1133">Transmembrane helix</keyword>
<keyword evidence="4" id="KW-1185">Reference proteome</keyword>
<feature type="transmembrane region" description="Helical" evidence="2">
    <location>
        <begin position="242"/>
        <end position="264"/>
    </location>
</feature>
<feature type="region of interest" description="Disordered" evidence="1">
    <location>
        <begin position="376"/>
        <end position="401"/>
    </location>
</feature>
<feature type="transmembrane region" description="Helical" evidence="2">
    <location>
        <begin position="12"/>
        <end position="35"/>
    </location>
</feature>
<feature type="transmembrane region" description="Helical" evidence="2">
    <location>
        <begin position="174"/>
        <end position="198"/>
    </location>
</feature>
<gene>
    <name evidence="3" type="ORF">EV186_10922</name>
</gene>
<reference evidence="3 4" key="1">
    <citation type="submission" date="2019-03" db="EMBL/GenBank/DDBJ databases">
        <title>Genomic Encyclopedia of Type Strains, Phase IV (KMG-IV): sequencing the most valuable type-strain genomes for metagenomic binning, comparative biology and taxonomic classification.</title>
        <authorList>
            <person name="Goeker M."/>
        </authorList>
    </citation>
    <scope>NUCLEOTIDE SEQUENCE [LARGE SCALE GENOMIC DNA]</scope>
    <source>
        <strain evidence="3 4">DSM 45361</strain>
    </source>
</reference>
<organism evidence="3 4">
    <name type="scientific">Labedaea rhizosphaerae</name>
    <dbReference type="NCBI Taxonomy" id="598644"/>
    <lineage>
        <taxon>Bacteria</taxon>
        <taxon>Bacillati</taxon>
        <taxon>Actinomycetota</taxon>
        <taxon>Actinomycetes</taxon>
        <taxon>Pseudonocardiales</taxon>
        <taxon>Pseudonocardiaceae</taxon>
        <taxon>Labedaea</taxon>
    </lineage>
</organism>
<dbReference type="AlphaFoldDB" id="A0A4R6RVN9"/>
<feature type="transmembrane region" description="Helical" evidence="2">
    <location>
        <begin position="210"/>
        <end position="230"/>
    </location>
</feature>
<dbReference type="OrthoDB" id="9810303at2"/>
<dbReference type="RefSeq" id="WP_133853832.1">
    <property type="nucleotide sequence ID" value="NZ_SNXZ01000009.1"/>
</dbReference>
<proteinExistence type="predicted"/>
<evidence type="ECO:0008006" key="5">
    <source>
        <dbReference type="Google" id="ProtNLM"/>
    </source>
</evidence>
<feature type="transmembrane region" description="Helical" evidence="2">
    <location>
        <begin position="313"/>
        <end position="331"/>
    </location>
</feature>
<comment type="caution">
    <text evidence="3">The sequence shown here is derived from an EMBL/GenBank/DDBJ whole genome shotgun (WGS) entry which is preliminary data.</text>
</comment>
<protein>
    <recommendedName>
        <fullName evidence="5">4-amino-4-deoxy-L-arabinose transferase-like glycosyltransferase</fullName>
    </recommendedName>
</protein>
<dbReference type="EMBL" id="SNXZ01000009">
    <property type="protein sequence ID" value="TDP91030.1"/>
    <property type="molecule type" value="Genomic_DNA"/>
</dbReference>
<dbReference type="Proteomes" id="UP000295444">
    <property type="component" value="Unassembled WGS sequence"/>
</dbReference>
<evidence type="ECO:0000313" key="4">
    <source>
        <dbReference type="Proteomes" id="UP000295444"/>
    </source>
</evidence>
<evidence type="ECO:0000256" key="2">
    <source>
        <dbReference type="SAM" id="Phobius"/>
    </source>
</evidence>
<feature type="transmembrane region" description="Helical" evidence="2">
    <location>
        <begin position="146"/>
        <end position="162"/>
    </location>
</feature>
<keyword evidence="2" id="KW-0812">Transmembrane</keyword>
<keyword evidence="2" id="KW-0472">Membrane</keyword>
<evidence type="ECO:0000256" key="1">
    <source>
        <dbReference type="SAM" id="MobiDB-lite"/>
    </source>
</evidence>
<feature type="transmembrane region" description="Helical" evidence="2">
    <location>
        <begin position="120"/>
        <end position="140"/>
    </location>
</feature>
<feature type="transmembrane region" description="Helical" evidence="2">
    <location>
        <begin position="94"/>
        <end position="113"/>
    </location>
</feature>
<sequence>MTARRAGLVPTLGWVLVALAGAAVVVRVAIATWVLPAATAESQLVDAAYAGGTGGPAVPVDGPLLTTSLQLRLYTTVSWAFDRHADTLTSAREMSVAATAAAVLGLIAFAAILRVPSPLIALSVAALAITGPVVTLLATVGPAVTAAGWFALAMAAGAAALLRRDTRWITAGAVALLGAAVTMPGLLVPVLFGTAAALSTTTRPRAPWRIVTALGCAVLALAITVLVGRMRTAPLLDASERLLMLTAVVVLAALAATVTLVRTWAIGTGVAALAAMATGATAELLLPALVVAALGLLAVTLDKARGAQRSHRVYAGAAATVALGGCAAGFFDQPPSGPRPDHAALADWIRTEAAPAISLAAMPGVWADLDRDLTASGRSPGSVRRIDPSDDGDGDGLLAGLGPVPQHAGMQVAEFGAGPTAVTVLATGTQADYLASFSRPSAGRELAGNDRLQTTGPVRDALRAGRVDVRAMALLAGLCLDHTITVATTTNPAPEHGYALPDRILVLSVVDGHPVTDPAAAATVVDWMRAQQPPYAPSTIRVTRAGVVLDWRIPARIDNFPS</sequence>
<evidence type="ECO:0000313" key="3">
    <source>
        <dbReference type="EMBL" id="TDP91030.1"/>
    </source>
</evidence>
<name>A0A4R6RVN9_LABRH</name>
<feature type="transmembrane region" description="Helical" evidence="2">
    <location>
        <begin position="284"/>
        <end position="301"/>
    </location>
</feature>